<proteinExistence type="predicted"/>
<keyword evidence="2" id="KW-1185">Reference proteome</keyword>
<reference evidence="1" key="1">
    <citation type="journal article" date="2022" name="bioRxiv">
        <title>Sequencing and chromosome-scale assembly of the giantPleurodeles waltlgenome.</title>
        <authorList>
            <person name="Brown T."/>
            <person name="Elewa A."/>
            <person name="Iarovenko S."/>
            <person name="Subramanian E."/>
            <person name="Araus A.J."/>
            <person name="Petzold A."/>
            <person name="Susuki M."/>
            <person name="Suzuki K.-i.T."/>
            <person name="Hayashi T."/>
            <person name="Toyoda A."/>
            <person name="Oliveira C."/>
            <person name="Osipova E."/>
            <person name="Leigh N.D."/>
            <person name="Simon A."/>
            <person name="Yun M.H."/>
        </authorList>
    </citation>
    <scope>NUCLEOTIDE SEQUENCE</scope>
    <source>
        <strain evidence="1">20211129_DDA</strain>
        <tissue evidence="1">Liver</tissue>
    </source>
</reference>
<gene>
    <name evidence="1" type="ORF">NDU88_006165</name>
</gene>
<accession>A0AAV7PKQ6</accession>
<comment type="caution">
    <text evidence="1">The sequence shown here is derived from an EMBL/GenBank/DDBJ whole genome shotgun (WGS) entry which is preliminary data.</text>
</comment>
<dbReference type="EMBL" id="JANPWB010000011">
    <property type="protein sequence ID" value="KAJ1127772.1"/>
    <property type="molecule type" value="Genomic_DNA"/>
</dbReference>
<organism evidence="1 2">
    <name type="scientific">Pleurodeles waltl</name>
    <name type="common">Iberian ribbed newt</name>
    <dbReference type="NCBI Taxonomy" id="8319"/>
    <lineage>
        <taxon>Eukaryota</taxon>
        <taxon>Metazoa</taxon>
        <taxon>Chordata</taxon>
        <taxon>Craniata</taxon>
        <taxon>Vertebrata</taxon>
        <taxon>Euteleostomi</taxon>
        <taxon>Amphibia</taxon>
        <taxon>Batrachia</taxon>
        <taxon>Caudata</taxon>
        <taxon>Salamandroidea</taxon>
        <taxon>Salamandridae</taxon>
        <taxon>Pleurodelinae</taxon>
        <taxon>Pleurodeles</taxon>
    </lineage>
</organism>
<protein>
    <submittedName>
        <fullName evidence="1">Uncharacterized protein</fullName>
    </submittedName>
</protein>
<dbReference type="Proteomes" id="UP001066276">
    <property type="component" value="Chromosome 7"/>
</dbReference>
<dbReference type="AlphaFoldDB" id="A0AAV7PKQ6"/>
<evidence type="ECO:0000313" key="1">
    <source>
        <dbReference type="EMBL" id="KAJ1127772.1"/>
    </source>
</evidence>
<sequence>MCLNQLNVLRALSALSAARIETRLWVSYPAAPALEMAAGEMGRGVCCDPESEPRLSPRSAIGLPCSRHVAPQRP</sequence>
<name>A0AAV7PKQ6_PLEWA</name>
<evidence type="ECO:0000313" key="2">
    <source>
        <dbReference type="Proteomes" id="UP001066276"/>
    </source>
</evidence>